<dbReference type="STRING" id="84022.CACET_c36490"/>
<dbReference type="InterPro" id="IPR016061">
    <property type="entry name" value="Pro-tRNA_ligase_II_C"/>
</dbReference>
<dbReference type="InterPro" id="IPR004499">
    <property type="entry name" value="Pro-tRNA-ligase_IIa_arc-type"/>
</dbReference>
<dbReference type="InterPro" id="IPR045864">
    <property type="entry name" value="aa-tRNA-synth_II/BPL/LPL"/>
</dbReference>
<keyword evidence="5 11" id="KW-0547">Nucleotide-binding</keyword>
<dbReference type="Pfam" id="PF00587">
    <property type="entry name" value="tRNA-synt_2b"/>
    <property type="match status" value="1"/>
</dbReference>
<evidence type="ECO:0000256" key="6">
    <source>
        <dbReference type="ARBA" id="ARBA00022840"/>
    </source>
</evidence>
<dbReference type="GO" id="GO:0004827">
    <property type="term" value="F:proline-tRNA ligase activity"/>
    <property type="evidence" value="ECO:0007669"/>
    <property type="project" value="UniProtKB-UniRule"/>
</dbReference>
<dbReference type="InterPro" id="IPR036621">
    <property type="entry name" value="Anticodon-bd_dom_sf"/>
</dbReference>
<dbReference type="FunFam" id="3.30.930.10:FF:000023">
    <property type="entry name" value="Proline--tRNA ligase"/>
    <property type="match status" value="1"/>
</dbReference>
<organism evidence="12 13">
    <name type="scientific">Clostridium aceticum</name>
    <dbReference type="NCBI Taxonomy" id="84022"/>
    <lineage>
        <taxon>Bacteria</taxon>
        <taxon>Bacillati</taxon>
        <taxon>Bacillota</taxon>
        <taxon>Clostridia</taxon>
        <taxon>Eubacteriales</taxon>
        <taxon>Clostridiaceae</taxon>
        <taxon>Clostridium</taxon>
    </lineage>
</organism>
<dbReference type="PATRIC" id="fig|84022.5.peg.1764"/>
<proteinExistence type="inferred from homology"/>
<reference evidence="12 13" key="1">
    <citation type="submission" date="2014-10" db="EMBL/GenBank/DDBJ databases">
        <title>Genome sequence of Clostridium aceticum DSM 1496.</title>
        <authorList>
            <person name="Poehlein A."/>
            <person name="Schiel-Bengelsdorf B."/>
            <person name="Gottschalk G."/>
            <person name="Duerre P."/>
            <person name="Daniel R."/>
        </authorList>
    </citation>
    <scope>NUCLEOTIDE SEQUENCE [LARGE SCALE GENOMIC DNA]</scope>
    <source>
        <strain evidence="12 13">DSM 1496</strain>
    </source>
</reference>
<dbReference type="OrthoDB" id="9809052at2"/>
<evidence type="ECO:0000256" key="4">
    <source>
        <dbReference type="ARBA" id="ARBA00022598"/>
    </source>
</evidence>
<evidence type="ECO:0000256" key="3">
    <source>
        <dbReference type="ARBA" id="ARBA00022490"/>
    </source>
</evidence>
<name>A0A0D8I9Y6_9CLOT</name>
<gene>
    <name evidence="11 12" type="primary">proS</name>
    <name evidence="12" type="ORF">CACET_c36490</name>
</gene>
<dbReference type="GO" id="GO:0017101">
    <property type="term" value="C:aminoacyl-tRNA synthetase multienzyme complex"/>
    <property type="evidence" value="ECO:0007669"/>
    <property type="project" value="TreeGrafter"/>
</dbReference>
<dbReference type="GO" id="GO:0016740">
    <property type="term" value="F:transferase activity"/>
    <property type="evidence" value="ECO:0007669"/>
    <property type="project" value="UniProtKB-ARBA"/>
</dbReference>
<comment type="subcellular location">
    <subcellularLocation>
        <location evidence="1 11">Cytoplasm</location>
    </subcellularLocation>
</comment>
<dbReference type="InterPro" id="IPR033721">
    <property type="entry name" value="ProRS_core_arch_euk"/>
</dbReference>
<dbReference type="InterPro" id="IPR006195">
    <property type="entry name" value="aa-tRNA-synth_II"/>
</dbReference>
<dbReference type="GO" id="GO:0006433">
    <property type="term" value="P:prolyl-tRNA aminoacylation"/>
    <property type="evidence" value="ECO:0007669"/>
    <property type="project" value="UniProtKB-UniRule"/>
</dbReference>
<dbReference type="InterPro" id="IPR017449">
    <property type="entry name" value="Pro-tRNA_synth_II"/>
</dbReference>
<evidence type="ECO:0000313" key="12">
    <source>
        <dbReference type="EMBL" id="AKL97080.1"/>
    </source>
</evidence>
<dbReference type="EMBL" id="CP009687">
    <property type="protein sequence ID" value="AKL97080.1"/>
    <property type="molecule type" value="Genomic_DNA"/>
</dbReference>
<comment type="similarity">
    <text evidence="10 11">Belongs to the class-II aminoacyl-tRNA synthetase family. ProS type 3 subfamily.</text>
</comment>
<dbReference type="GO" id="GO:0005524">
    <property type="term" value="F:ATP binding"/>
    <property type="evidence" value="ECO:0007669"/>
    <property type="project" value="UniProtKB-UniRule"/>
</dbReference>
<sequence length="480" mass="55439">MGKKDKQFVAEITPMEVDFAQWYTDVILKTDLVDYSPVKGFMVIKPYGYAIWENIQKYMDDRFKETGHKNCYFPLLIPESLLKKEAEHVEGFAPEVAWVTHGGQEELAERLCVRPTSETIICEMYSKWLKSYRDLPFLYNQWCSVVRWEKSTRPFLRTSEFLWQEGHTLHETYEEAQEETLQMLQIYKETAEELLAMPVVVGRKSEKEKFAGAHATYTMEALMHDGKALQAGTSHNLAQHFTTAFDINYLDRDGELKHPYHTSWGVSTRLIGGIIMVHGDNRGLVLPPGIAPVQVVIVPIAAHKGGVTEKVDEIFAHLKKDIRVEVDDRENYSPGWKFNEWEMKGVPLRIEIGPKDIENQQAVLFRRDTLEKEVVALDQLKEKVQGLLGDVHNNLLLKAKNMRDEKTYYIKNFDEMKEIMQTKPGFVKAMWCQERECEDKIKAETAATVRCIPFEQEKLGETCPFCGKEAKVMAYFAKAY</sequence>
<evidence type="ECO:0000256" key="8">
    <source>
        <dbReference type="ARBA" id="ARBA00023146"/>
    </source>
</evidence>
<dbReference type="CDD" id="cd00778">
    <property type="entry name" value="ProRS_core_arch_euk"/>
    <property type="match status" value="1"/>
</dbReference>
<dbReference type="PROSITE" id="PS50862">
    <property type="entry name" value="AA_TRNA_LIGASE_II"/>
    <property type="match status" value="1"/>
</dbReference>
<dbReference type="SUPFAM" id="SSF55681">
    <property type="entry name" value="Class II aaRS and biotin synthetases"/>
    <property type="match status" value="1"/>
</dbReference>
<evidence type="ECO:0000256" key="10">
    <source>
        <dbReference type="ARBA" id="ARBA00060806"/>
    </source>
</evidence>
<protein>
    <recommendedName>
        <fullName evidence="11">Proline--tRNA ligase</fullName>
        <ecNumber evidence="11">6.1.1.15</ecNumber>
    </recommendedName>
    <alternativeName>
        <fullName evidence="11">Prolyl-tRNA synthetase</fullName>
        <shortName evidence="11">ProRS</shortName>
    </alternativeName>
</protein>
<dbReference type="GO" id="GO:0140096">
    <property type="term" value="F:catalytic activity, acting on a protein"/>
    <property type="evidence" value="ECO:0007669"/>
    <property type="project" value="UniProtKB-ARBA"/>
</dbReference>
<keyword evidence="6 11" id="KW-0067">ATP-binding</keyword>
<dbReference type="NCBIfam" id="TIGR00408">
    <property type="entry name" value="proS_fam_I"/>
    <property type="match status" value="1"/>
</dbReference>
<evidence type="ECO:0000256" key="7">
    <source>
        <dbReference type="ARBA" id="ARBA00022917"/>
    </source>
</evidence>
<dbReference type="InterPro" id="IPR002316">
    <property type="entry name" value="Pro-tRNA-ligase_IIa"/>
</dbReference>
<dbReference type="RefSeq" id="WP_044825879.1">
    <property type="nucleotide sequence ID" value="NZ_CP009687.1"/>
</dbReference>
<comment type="subunit">
    <text evidence="2 11">Homodimer.</text>
</comment>
<dbReference type="GO" id="GO:0005737">
    <property type="term" value="C:cytoplasm"/>
    <property type="evidence" value="ECO:0007669"/>
    <property type="project" value="UniProtKB-SubCell"/>
</dbReference>
<keyword evidence="7 11" id="KW-0648">Protein biosynthesis</keyword>
<dbReference type="Pfam" id="PF03129">
    <property type="entry name" value="HGTP_anticodon"/>
    <property type="match status" value="1"/>
</dbReference>
<dbReference type="EC" id="6.1.1.15" evidence="11"/>
<evidence type="ECO:0000256" key="9">
    <source>
        <dbReference type="ARBA" id="ARBA00047671"/>
    </source>
</evidence>
<keyword evidence="8 11" id="KW-0030">Aminoacyl-tRNA synthetase</keyword>
<dbReference type="KEGG" id="cace:CACET_c36490"/>
<dbReference type="AlphaFoldDB" id="A0A0D8I9Y6"/>
<evidence type="ECO:0000313" key="13">
    <source>
        <dbReference type="Proteomes" id="UP000035704"/>
    </source>
</evidence>
<dbReference type="Proteomes" id="UP000035704">
    <property type="component" value="Chromosome"/>
</dbReference>
<dbReference type="Gene3D" id="3.30.110.30">
    <property type="entry name" value="C-terminal domain of ProRS"/>
    <property type="match status" value="1"/>
</dbReference>
<dbReference type="Gene3D" id="3.30.930.10">
    <property type="entry name" value="Bira Bifunctional Protein, Domain 2"/>
    <property type="match status" value="1"/>
</dbReference>
<comment type="function">
    <text evidence="11">Catalyzes the attachment of proline to tRNA(Pro) in a two-step reaction: proline is first activated by ATP to form Pro-AMP and then transferred to the acceptor end of tRNA(Pro).</text>
</comment>
<dbReference type="HAMAP" id="MF_01571">
    <property type="entry name" value="Pro_tRNA_synth_type3"/>
    <property type="match status" value="1"/>
</dbReference>
<evidence type="ECO:0000256" key="5">
    <source>
        <dbReference type="ARBA" id="ARBA00022741"/>
    </source>
</evidence>
<dbReference type="Pfam" id="PF09180">
    <property type="entry name" value="ProRS-C_1"/>
    <property type="match status" value="1"/>
</dbReference>
<accession>A0A0D8I9Y6</accession>
<dbReference type="PANTHER" id="PTHR43382">
    <property type="entry name" value="PROLYL-TRNA SYNTHETASE"/>
    <property type="match status" value="1"/>
</dbReference>
<keyword evidence="13" id="KW-1185">Reference proteome</keyword>
<evidence type="ECO:0000256" key="11">
    <source>
        <dbReference type="HAMAP-Rule" id="MF_01571"/>
    </source>
</evidence>
<keyword evidence="4 11" id="KW-0436">Ligase</keyword>
<keyword evidence="3 11" id="KW-0963">Cytoplasm</keyword>
<comment type="domain">
    <text evidence="11">Consists of three domains: the N-terminal catalytic domain, the anticodon-binding domain and the C-terminal extension.</text>
</comment>
<dbReference type="SUPFAM" id="SSF64586">
    <property type="entry name" value="C-terminal domain of ProRS"/>
    <property type="match status" value="1"/>
</dbReference>
<dbReference type="FunFam" id="3.30.110.30:FF:000005">
    <property type="entry name" value="Proline--tRNA ligase"/>
    <property type="match status" value="1"/>
</dbReference>
<dbReference type="SMART" id="SM00946">
    <property type="entry name" value="ProRS-C_1"/>
    <property type="match status" value="1"/>
</dbReference>
<dbReference type="PANTHER" id="PTHR43382:SF2">
    <property type="entry name" value="BIFUNCTIONAL GLUTAMATE_PROLINE--TRNA LIGASE"/>
    <property type="match status" value="1"/>
</dbReference>
<evidence type="ECO:0000256" key="1">
    <source>
        <dbReference type="ARBA" id="ARBA00004496"/>
    </source>
</evidence>
<comment type="catalytic activity">
    <reaction evidence="9 11">
        <text>tRNA(Pro) + L-proline + ATP = L-prolyl-tRNA(Pro) + AMP + diphosphate</text>
        <dbReference type="Rhea" id="RHEA:14305"/>
        <dbReference type="Rhea" id="RHEA-COMP:9700"/>
        <dbReference type="Rhea" id="RHEA-COMP:9702"/>
        <dbReference type="ChEBI" id="CHEBI:30616"/>
        <dbReference type="ChEBI" id="CHEBI:33019"/>
        <dbReference type="ChEBI" id="CHEBI:60039"/>
        <dbReference type="ChEBI" id="CHEBI:78442"/>
        <dbReference type="ChEBI" id="CHEBI:78532"/>
        <dbReference type="ChEBI" id="CHEBI:456215"/>
        <dbReference type="EC" id="6.1.1.15"/>
    </reaction>
</comment>
<dbReference type="CDD" id="cd00862">
    <property type="entry name" value="ProRS_anticodon_zinc"/>
    <property type="match status" value="1"/>
</dbReference>
<dbReference type="PRINTS" id="PR01046">
    <property type="entry name" value="TRNASYNTHPRO"/>
</dbReference>
<evidence type="ECO:0000256" key="2">
    <source>
        <dbReference type="ARBA" id="ARBA00011738"/>
    </source>
</evidence>
<dbReference type="SUPFAM" id="SSF52954">
    <property type="entry name" value="Class II aaRS ABD-related"/>
    <property type="match status" value="1"/>
</dbReference>
<dbReference type="Gene3D" id="3.40.50.800">
    <property type="entry name" value="Anticodon-binding domain"/>
    <property type="match status" value="1"/>
</dbReference>
<dbReference type="InterPro" id="IPR004154">
    <property type="entry name" value="Anticodon-bd"/>
</dbReference>
<dbReference type="InterPro" id="IPR002314">
    <property type="entry name" value="aa-tRNA-synt_IIb"/>
</dbReference>
<dbReference type="FunFam" id="3.40.50.800:FF:000005">
    <property type="entry name" value="bifunctional glutamate/proline--tRNA ligase"/>
    <property type="match status" value="1"/>
</dbReference>